<dbReference type="EMBL" id="FTNR01000029">
    <property type="protein sequence ID" value="SIS20793.1"/>
    <property type="molecule type" value="Genomic_DNA"/>
</dbReference>
<dbReference type="OrthoDB" id="383792at2157"/>
<name>A0A1N7H7P5_9EURY</name>
<dbReference type="RefSeq" id="WP_076610893.1">
    <property type="nucleotide sequence ID" value="NZ_FTNR01000029.1"/>
</dbReference>
<sequence length="311" mass="35321">MDDAQTACAVLFAESIAEQMAHDKTTIGDVTFDLIAGHHHLNQFVSRRLLEQMEALEVIKPPTIMDRWTRKRKQQIARRTLWDLGSTSKKFLDLTYIRGYERVKRNAGPHAQTSDSRDQHGDPNESIVHRYFVRAGELFYRHVKGYEDVRTYVRLGDLTDVDSSVANRRLDIVAYDANGNIIATAEAERHPVESAGVVRDAEAMALVPGDTDWIVYAKPQLNDLLNTLDQHLITRPDGIPGWAKRRTGKPDAMDRLRRVWNHPDGSIPRLESEIVTEVFSIDNLRALLKENAPYIFEPVDPSGITWVGDDN</sequence>
<keyword evidence="2" id="KW-1185">Reference proteome</keyword>
<protein>
    <submittedName>
        <fullName evidence="1">Uncharacterized protein</fullName>
    </submittedName>
</protein>
<dbReference type="STRING" id="308853.SAMN05421752_12914"/>
<gene>
    <name evidence="1" type="ORF">SAMN05421752_12914</name>
</gene>
<accession>A0A1N7H7P5</accession>
<dbReference type="Proteomes" id="UP000185936">
    <property type="component" value="Unassembled WGS sequence"/>
</dbReference>
<evidence type="ECO:0000313" key="2">
    <source>
        <dbReference type="Proteomes" id="UP000185936"/>
    </source>
</evidence>
<reference evidence="2" key="1">
    <citation type="submission" date="2017-01" db="EMBL/GenBank/DDBJ databases">
        <authorList>
            <person name="Varghese N."/>
            <person name="Submissions S."/>
        </authorList>
    </citation>
    <scope>NUCLEOTIDE SEQUENCE [LARGE SCALE GENOMIC DNA]</scope>
    <source>
        <strain evidence="2">type strain: HArc-</strain>
    </source>
</reference>
<organism evidence="1 2">
    <name type="scientific">Natronorubrum thiooxidans</name>
    <dbReference type="NCBI Taxonomy" id="308853"/>
    <lineage>
        <taxon>Archaea</taxon>
        <taxon>Methanobacteriati</taxon>
        <taxon>Methanobacteriota</taxon>
        <taxon>Stenosarchaea group</taxon>
        <taxon>Halobacteria</taxon>
        <taxon>Halobacteriales</taxon>
        <taxon>Natrialbaceae</taxon>
        <taxon>Natronorubrum</taxon>
    </lineage>
</organism>
<dbReference type="AlphaFoldDB" id="A0A1N7H7P5"/>
<evidence type="ECO:0000313" key="1">
    <source>
        <dbReference type="EMBL" id="SIS20793.1"/>
    </source>
</evidence>
<proteinExistence type="predicted"/>